<dbReference type="Gene3D" id="1.20.140.10">
    <property type="entry name" value="Butyryl-CoA Dehydrogenase, subunit A, domain 3"/>
    <property type="match status" value="1"/>
</dbReference>
<comment type="caution">
    <text evidence="2">The sequence shown here is derived from an EMBL/GenBank/DDBJ whole genome shotgun (WGS) entry which is preliminary data.</text>
</comment>
<accession>A0ABR3F091</accession>
<feature type="compositionally biased region" description="Polar residues" evidence="1">
    <location>
        <begin position="1"/>
        <end position="21"/>
    </location>
</feature>
<evidence type="ECO:0000313" key="3">
    <source>
        <dbReference type="Proteomes" id="UP001465976"/>
    </source>
</evidence>
<feature type="non-terminal residue" evidence="2">
    <location>
        <position position="277"/>
    </location>
</feature>
<evidence type="ECO:0000313" key="2">
    <source>
        <dbReference type="EMBL" id="KAL0568619.1"/>
    </source>
</evidence>
<sequence>MASSATESGTPLYTAPGSNDGHSYEDEISPSPNRVKTTHVRAKAIAKRYGKLEVHPSFEPPLIPLQDSHLRTLTYSEKFWNMHLDPVYVQSYSAWALLTIQLNLNAGIVAYFAEETGFRYLESLFEQIVSFDISDRFYYPYNSCRYPPPSWVLHCCKRRLVNSPPALILTFRAQYRRPILHGLARSFVLASFYKHLRLAEGFDTAWKNRHDQEHMQLRNAYATIFKVTTVNISKELISELAERCGAQGLLACNQVILGETTFKGGSIAKGDSLVISI</sequence>
<dbReference type="SUPFAM" id="SSF47203">
    <property type="entry name" value="Acyl-CoA dehydrogenase C-terminal domain-like"/>
    <property type="match status" value="1"/>
</dbReference>
<keyword evidence="3" id="KW-1185">Reference proteome</keyword>
<protein>
    <submittedName>
        <fullName evidence="2">Uncharacterized protein</fullName>
    </submittedName>
</protein>
<reference evidence="2 3" key="1">
    <citation type="submission" date="2024-02" db="EMBL/GenBank/DDBJ databases">
        <title>A draft genome for the cacao thread blight pathogen Marasmius crinis-equi.</title>
        <authorList>
            <person name="Cohen S.P."/>
            <person name="Baruah I.K."/>
            <person name="Amoako-Attah I."/>
            <person name="Bukari Y."/>
            <person name="Meinhardt L.W."/>
            <person name="Bailey B.A."/>
        </authorList>
    </citation>
    <scope>NUCLEOTIDE SEQUENCE [LARGE SCALE GENOMIC DNA]</scope>
    <source>
        <strain evidence="2 3">GH-76</strain>
    </source>
</reference>
<feature type="region of interest" description="Disordered" evidence="1">
    <location>
        <begin position="1"/>
        <end position="36"/>
    </location>
</feature>
<gene>
    <name evidence="2" type="ORF">V5O48_013370</name>
</gene>
<dbReference type="Proteomes" id="UP001465976">
    <property type="component" value="Unassembled WGS sequence"/>
</dbReference>
<proteinExistence type="predicted"/>
<dbReference type="InterPro" id="IPR036250">
    <property type="entry name" value="AcylCo_DH-like_C"/>
</dbReference>
<evidence type="ECO:0000256" key="1">
    <source>
        <dbReference type="SAM" id="MobiDB-lite"/>
    </source>
</evidence>
<dbReference type="EMBL" id="JBAHYK010001294">
    <property type="protein sequence ID" value="KAL0568619.1"/>
    <property type="molecule type" value="Genomic_DNA"/>
</dbReference>
<name>A0ABR3F091_9AGAR</name>
<organism evidence="2 3">
    <name type="scientific">Marasmius crinis-equi</name>
    <dbReference type="NCBI Taxonomy" id="585013"/>
    <lineage>
        <taxon>Eukaryota</taxon>
        <taxon>Fungi</taxon>
        <taxon>Dikarya</taxon>
        <taxon>Basidiomycota</taxon>
        <taxon>Agaricomycotina</taxon>
        <taxon>Agaricomycetes</taxon>
        <taxon>Agaricomycetidae</taxon>
        <taxon>Agaricales</taxon>
        <taxon>Marasmiineae</taxon>
        <taxon>Marasmiaceae</taxon>
        <taxon>Marasmius</taxon>
    </lineage>
</organism>